<evidence type="ECO:0000256" key="5">
    <source>
        <dbReference type="ARBA" id="ARBA00022840"/>
    </source>
</evidence>
<dbReference type="PROSITE" id="PS00108">
    <property type="entry name" value="PROTEIN_KINASE_ST"/>
    <property type="match status" value="1"/>
</dbReference>
<keyword evidence="5" id="KW-0067">ATP-binding</keyword>
<dbReference type="OrthoDB" id="4062651at2759"/>
<dbReference type="PROSITE" id="PS50011">
    <property type="entry name" value="PROTEIN_KINASE_DOM"/>
    <property type="match status" value="1"/>
</dbReference>
<dbReference type="GO" id="GO:0010506">
    <property type="term" value="P:regulation of autophagy"/>
    <property type="evidence" value="ECO:0007669"/>
    <property type="project" value="InterPro"/>
</dbReference>
<keyword evidence="4" id="KW-0418">Kinase</keyword>
<dbReference type="GeneID" id="70234431"/>
<dbReference type="EC" id="2.7.11.1" evidence="1"/>
<keyword evidence="3" id="KW-0547">Nucleotide-binding</keyword>
<dbReference type="Proteomes" id="UP000769157">
    <property type="component" value="Unassembled WGS sequence"/>
</dbReference>
<comment type="caution">
    <text evidence="7">The sequence shown here is derived from an EMBL/GenBank/DDBJ whole genome shotgun (WGS) entry which is preliminary data.</text>
</comment>
<dbReference type="GO" id="GO:0000407">
    <property type="term" value="C:phagophore assembly site"/>
    <property type="evidence" value="ECO:0007669"/>
    <property type="project" value="TreeGrafter"/>
</dbReference>
<dbReference type="GO" id="GO:0004674">
    <property type="term" value="F:protein serine/threonine kinase activity"/>
    <property type="evidence" value="ECO:0007669"/>
    <property type="project" value="UniProtKB-EC"/>
</dbReference>
<dbReference type="InterPro" id="IPR011009">
    <property type="entry name" value="Kinase-like_dom_sf"/>
</dbReference>
<dbReference type="GO" id="GO:0000045">
    <property type="term" value="P:autophagosome assembly"/>
    <property type="evidence" value="ECO:0007669"/>
    <property type="project" value="TreeGrafter"/>
</dbReference>
<dbReference type="InterPro" id="IPR008271">
    <property type="entry name" value="Ser/Thr_kinase_AS"/>
</dbReference>
<feature type="domain" description="Protein kinase" evidence="6">
    <location>
        <begin position="34"/>
        <end position="330"/>
    </location>
</feature>
<gene>
    <name evidence="7" type="ORF">OGAPHI_002464</name>
</gene>
<evidence type="ECO:0000256" key="3">
    <source>
        <dbReference type="ARBA" id="ARBA00022741"/>
    </source>
</evidence>
<dbReference type="GO" id="GO:0016020">
    <property type="term" value="C:membrane"/>
    <property type="evidence" value="ECO:0007669"/>
    <property type="project" value="TreeGrafter"/>
</dbReference>
<dbReference type="EMBL" id="JAEUBE010000158">
    <property type="protein sequence ID" value="KAH3668710.1"/>
    <property type="molecule type" value="Genomic_DNA"/>
</dbReference>
<evidence type="ECO:0000313" key="8">
    <source>
        <dbReference type="Proteomes" id="UP000769157"/>
    </source>
</evidence>
<evidence type="ECO:0000313" key="7">
    <source>
        <dbReference type="EMBL" id="KAH3668710.1"/>
    </source>
</evidence>
<dbReference type="Pfam" id="PF00069">
    <property type="entry name" value="Pkinase"/>
    <property type="match status" value="1"/>
</dbReference>
<dbReference type="PANTHER" id="PTHR24348:SF22">
    <property type="entry name" value="NON-SPECIFIC SERINE_THREONINE PROTEIN KINASE"/>
    <property type="match status" value="1"/>
</dbReference>
<reference evidence="7" key="2">
    <citation type="submission" date="2021-01" db="EMBL/GenBank/DDBJ databases">
        <authorList>
            <person name="Schikora-Tamarit M.A."/>
        </authorList>
    </citation>
    <scope>NUCLEOTIDE SEQUENCE</scope>
    <source>
        <strain evidence="7">CBS6075</strain>
    </source>
</reference>
<proteinExistence type="predicted"/>
<evidence type="ECO:0000256" key="1">
    <source>
        <dbReference type="ARBA" id="ARBA00012513"/>
    </source>
</evidence>
<evidence type="ECO:0000259" key="6">
    <source>
        <dbReference type="PROSITE" id="PS50011"/>
    </source>
</evidence>
<protein>
    <recommendedName>
        <fullName evidence="1">non-specific serine/threonine protein kinase</fullName>
        <ecNumber evidence="1">2.7.11.1</ecNumber>
    </recommendedName>
</protein>
<dbReference type="GO" id="GO:0005829">
    <property type="term" value="C:cytosol"/>
    <property type="evidence" value="ECO:0007669"/>
    <property type="project" value="TreeGrafter"/>
</dbReference>
<name>A0A9P8PBV6_9ASCO</name>
<dbReference type="SUPFAM" id="SSF56112">
    <property type="entry name" value="Protein kinase-like (PK-like)"/>
    <property type="match status" value="1"/>
</dbReference>
<dbReference type="RefSeq" id="XP_046063124.1">
    <property type="nucleotide sequence ID" value="XM_046203337.1"/>
</dbReference>
<keyword evidence="2" id="KW-0808">Transferase</keyword>
<dbReference type="Gene3D" id="1.10.510.10">
    <property type="entry name" value="Transferase(Phosphotransferase) domain 1"/>
    <property type="match status" value="1"/>
</dbReference>
<dbReference type="InterPro" id="IPR045269">
    <property type="entry name" value="Atg1-like"/>
</dbReference>
<reference evidence="7" key="1">
    <citation type="journal article" date="2021" name="Open Biol.">
        <title>Shared evolutionary footprints suggest mitochondrial oxidative damage underlies multiple complex I losses in fungi.</title>
        <authorList>
            <person name="Schikora-Tamarit M.A."/>
            <person name="Marcet-Houben M."/>
            <person name="Nosek J."/>
            <person name="Gabaldon T."/>
        </authorList>
    </citation>
    <scope>NUCLEOTIDE SEQUENCE</scope>
    <source>
        <strain evidence="7">CBS6075</strain>
    </source>
</reference>
<dbReference type="PANTHER" id="PTHR24348">
    <property type="entry name" value="SERINE/THREONINE-PROTEIN KINASE UNC-51-RELATED"/>
    <property type="match status" value="1"/>
</dbReference>
<dbReference type="GO" id="GO:0005776">
    <property type="term" value="C:autophagosome"/>
    <property type="evidence" value="ECO:0007669"/>
    <property type="project" value="TreeGrafter"/>
</dbReference>
<dbReference type="AlphaFoldDB" id="A0A9P8PBV6"/>
<evidence type="ECO:0000256" key="2">
    <source>
        <dbReference type="ARBA" id="ARBA00022679"/>
    </source>
</evidence>
<dbReference type="InterPro" id="IPR000719">
    <property type="entry name" value="Prot_kinase_dom"/>
</dbReference>
<keyword evidence="8" id="KW-1185">Reference proteome</keyword>
<sequence length="359" mass="41545">MSRAEGLINRVPSLEFIGNKQDMNQEFAPPDSCVVVEDKIDEGSGGAIFKCRFKSDNTQLCVLKRLKKKPQESPETYLFNSLNEYSTLKRLQPHPFLVETYHFFAEIHSNELCYSVLLSFCKNGDLLSVLSKARKNSVPISFQHKDFFFLKCLQVVKYLHSKNIVHRDLKPENFLIDANGELKLTDFGNAIDLDRVDGYTFTPEYLSLGTTSFKSPELYQYKHSPENSIDISKINFKAIDVWSLAILYFNIAILQKPWTEASSRDFEFKKYKNKYEALSFDQLDSYQLNRNLDAPFSKLPEQSRQTIVKMLHPDADKRVTLADVLRGDWMIQTNIAYQNYAKKSLLKGRDDEILRIINI</sequence>
<dbReference type="GO" id="GO:0005524">
    <property type="term" value="F:ATP binding"/>
    <property type="evidence" value="ECO:0007669"/>
    <property type="project" value="UniProtKB-KW"/>
</dbReference>
<accession>A0A9P8PBV6</accession>
<dbReference type="SMART" id="SM00220">
    <property type="entry name" value="S_TKc"/>
    <property type="match status" value="1"/>
</dbReference>
<evidence type="ECO:0000256" key="4">
    <source>
        <dbReference type="ARBA" id="ARBA00022777"/>
    </source>
</evidence>
<organism evidence="7 8">
    <name type="scientific">Ogataea philodendri</name>
    <dbReference type="NCBI Taxonomy" id="1378263"/>
    <lineage>
        <taxon>Eukaryota</taxon>
        <taxon>Fungi</taxon>
        <taxon>Dikarya</taxon>
        <taxon>Ascomycota</taxon>
        <taxon>Saccharomycotina</taxon>
        <taxon>Pichiomycetes</taxon>
        <taxon>Pichiales</taxon>
        <taxon>Pichiaceae</taxon>
        <taxon>Ogataea</taxon>
    </lineage>
</organism>